<accession>A0A0K2TLG6</accession>
<organism evidence="1">
    <name type="scientific">Lepeophtheirus salmonis</name>
    <name type="common">Salmon louse</name>
    <name type="synonym">Caligus salmonis</name>
    <dbReference type="NCBI Taxonomy" id="72036"/>
    <lineage>
        <taxon>Eukaryota</taxon>
        <taxon>Metazoa</taxon>
        <taxon>Ecdysozoa</taxon>
        <taxon>Arthropoda</taxon>
        <taxon>Crustacea</taxon>
        <taxon>Multicrustacea</taxon>
        <taxon>Hexanauplia</taxon>
        <taxon>Copepoda</taxon>
        <taxon>Siphonostomatoida</taxon>
        <taxon>Caligidae</taxon>
        <taxon>Lepeophtheirus</taxon>
    </lineage>
</organism>
<sequence>MSTLTRSFSLNT</sequence>
<proteinExistence type="predicted"/>
<reference evidence="1" key="1">
    <citation type="submission" date="2014-05" db="EMBL/GenBank/DDBJ databases">
        <authorList>
            <person name="Chronopoulou M."/>
        </authorList>
    </citation>
    <scope>NUCLEOTIDE SEQUENCE</scope>
    <source>
        <tissue evidence="1">Whole organism</tissue>
    </source>
</reference>
<protein>
    <submittedName>
        <fullName evidence="1">Uncharacterized protein</fullName>
    </submittedName>
</protein>
<dbReference type="EMBL" id="HACA01009131">
    <property type="protein sequence ID" value="CDW26492.1"/>
    <property type="molecule type" value="Transcribed_RNA"/>
</dbReference>
<evidence type="ECO:0000313" key="1">
    <source>
        <dbReference type="EMBL" id="CDW26492.1"/>
    </source>
</evidence>
<name>A0A0K2TLG6_LEPSM</name>